<keyword evidence="1" id="KW-0732">Signal</keyword>
<dbReference type="PROSITE" id="PS00194">
    <property type="entry name" value="THIOREDOXIN_1"/>
    <property type="match status" value="1"/>
</dbReference>
<dbReference type="InterPro" id="IPR013766">
    <property type="entry name" value="Thioredoxin_domain"/>
</dbReference>
<dbReference type="CDD" id="cd02966">
    <property type="entry name" value="TlpA_like_family"/>
    <property type="match status" value="1"/>
</dbReference>
<gene>
    <name evidence="3" type="ORF">B7R76_06410</name>
</gene>
<reference evidence="4" key="1">
    <citation type="submission" date="2017-04" db="EMBL/GenBank/DDBJ databases">
        <authorList>
            <person name="Bumgarner R.E."/>
            <person name="Fredricks D.N."/>
            <person name="Srinivasan S."/>
        </authorList>
    </citation>
    <scope>NUCLEOTIDE SEQUENCE [LARGE SCALE GENOMIC DNA]</scope>
    <source>
        <strain evidence="4">KA00405</strain>
    </source>
</reference>
<dbReference type="Proteomes" id="UP000236394">
    <property type="component" value="Unassembled WGS sequence"/>
</dbReference>
<feature type="signal peptide" evidence="1">
    <location>
        <begin position="1"/>
        <end position="27"/>
    </location>
</feature>
<dbReference type="InterPro" id="IPR017937">
    <property type="entry name" value="Thioredoxin_CS"/>
</dbReference>
<feature type="domain" description="Thioredoxin" evidence="2">
    <location>
        <begin position="247"/>
        <end position="405"/>
    </location>
</feature>
<dbReference type="PROSITE" id="PS51257">
    <property type="entry name" value="PROKAR_LIPOPROTEIN"/>
    <property type="match status" value="1"/>
</dbReference>
<evidence type="ECO:0000259" key="2">
    <source>
        <dbReference type="PROSITE" id="PS51352"/>
    </source>
</evidence>
<dbReference type="InterPro" id="IPR000866">
    <property type="entry name" value="AhpC/TSA"/>
</dbReference>
<proteinExistence type="predicted"/>
<dbReference type="InterPro" id="IPR050553">
    <property type="entry name" value="Thioredoxin_ResA/DsbE_sf"/>
</dbReference>
<dbReference type="Pfam" id="PF00578">
    <property type="entry name" value="AhpC-TSA"/>
    <property type="match status" value="1"/>
</dbReference>
<organism evidence="3 4">
    <name type="scientific">Mageeibacillus indolicus</name>
    <dbReference type="NCBI Taxonomy" id="884684"/>
    <lineage>
        <taxon>Bacteria</taxon>
        <taxon>Bacillati</taxon>
        <taxon>Bacillota</taxon>
        <taxon>Clostridia</taxon>
        <taxon>Eubacteriales</taxon>
        <taxon>Oscillospiraceae</taxon>
        <taxon>Mageeibacillus</taxon>
    </lineage>
</organism>
<evidence type="ECO:0000313" key="3">
    <source>
        <dbReference type="EMBL" id="PNH18468.1"/>
    </source>
</evidence>
<dbReference type="GO" id="GO:0016491">
    <property type="term" value="F:oxidoreductase activity"/>
    <property type="evidence" value="ECO:0007669"/>
    <property type="project" value="InterPro"/>
</dbReference>
<accession>A0A2J8B114</accession>
<sequence length="411" mass="44004">MKLFNGKLNKSLVLVLAGCLAVSSVGCGTAGSEDANKSDKGMQAGKSVDQAMAADSTLIEKSGDGSAKIVQPGAGGSQKIKPADHLMPQLAEYKFPYAGLKLSFPEKINKLIEQKKVALMPREKADKNGDLEYAFLTLSNMTAEQKDAEIELSGDSYDKWADGLERIGSIGFAAASMKEADVKAVAKGDKIKEIGKTEDGKYKYYLVLNSKAPADVTGEFEKTTIGIEKMMPMPQKFGSAFVDPADLQAGDKNAISRLNVKTLDGEKFTAAEFGKYDLTLVNVFATWCTACVGELPELEKLYQDMKGKGVNVIGLVTDTVQGVANDGKVTVDEKALALAKKIREKAKVSFPLLQPDAALFAGYVKGVTSYPETLLVDRNGNVVGDPISGAHSYGDWKKYIEAALAKVKGKK</sequence>
<dbReference type="GO" id="GO:0016209">
    <property type="term" value="F:antioxidant activity"/>
    <property type="evidence" value="ECO:0007669"/>
    <property type="project" value="InterPro"/>
</dbReference>
<dbReference type="PANTHER" id="PTHR42852">
    <property type="entry name" value="THIOL:DISULFIDE INTERCHANGE PROTEIN DSBE"/>
    <property type="match status" value="1"/>
</dbReference>
<dbReference type="AlphaFoldDB" id="A0A2J8B114"/>
<dbReference type="InterPro" id="IPR036249">
    <property type="entry name" value="Thioredoxin-like_sf"/>
</dbReference>
<evidence type="ECO:0000313" key="4">
    <source>
        <dbReference type="Proteomes" id="UP000236394"/>
    </source>
</evidence>
<dbReference type="SUPFAM" id="SSF52833">
    <property type="entry name" value="Thioredoxin-like"/>
    <property type="match status" value="1"/>
</dbReference>
<dbReference type="PANTHER" id="PTHR42852:SF13">
    <property type="entry name" value="PROTEIN DIPZ"/>
    <property type="match status" value="1"/>
</dbReference>
<dbReference type="EMBL" id="NBZD01000003">
    <property type="protein sequence ID" value="PNH18468.1"/>
    <property type="molecule type" value="Genomic_DNA"/>
</dbReference>
<feature type="chain" id="PRO_5038597166" description="Thioredoxin domain-containing protein" evidence="1">
    <location>
        <begin position="28"/>
        <end position="411"/>
    </location>
</feature>
<dbReference type="Gene3D" id="3.40.30.10">
    <property type="entry name" value="Glutaredoxin"/>
    <property type="match status" value="1"/>
</dbReference>
<dbReference type="PROSITE" id="PS51352">
    <property type="entry name" value="THIOREDOXIN_2"/>
    <property type="match status" value="1"/>
</dbReference>
<dbReference type="RefSeq" id="WP_102892663.1">
    <property type="nucleotide sequence ID" value="NZ_NBZD01000003.1"/>
</dbReference>
<protein>
    <recommendedName>
        <fullName evidence="2">Thioredoxin domain-containing protein</fullName>
    </recommendedName>
</protein>
<name>A0A2J8B114_9FIRM</name>
<evidence type="ECO:0000256" key="1">
    <source>
        <dbReference type="SAM" id="SignalP"/>
    </source>
</evidence>
<comment type="caution">
    <text evidence="3">The sequence shown here is derived from an EMBL/GenBank/DDBJ whole genome shotgun (WGS) entry which is preliminary data.</text>
</comment>